<dbReference type="InterPro" id="IPR002502">
    <property type="entry name" value="Amidase_domain"/>
</dbReference>
<protein>
    <submittedName>
        <fullName evidence="2">N-acetylmuramoyl-L-alanine amidase</fullName>
        <ecNumber evidence="2">3.5.1.28</ecNumber>
    </submittedName>
</protein>
<dbReference type="Pfam" id="PF01510">
    <property type="entry name" value="Amidase_2"/>
    <property type="match status" value="1"/>
</dbReference>
<keyword evidence="2" id="KW-0378">Hydrolase</keyword>
<dbReference type="CDD" id="cd06583">
    <property type="entry name" value="PGRP"/>
    <property type="match status" value="1"/>
</dbReference>
<dbReference type="InterPro" id="IPR036505">
    <property type="entry name" value="Amidase/PGRP_sf"/>
</dbReference>
<accession>A0ABW6B064</accession>
<evidence type="ECO:0000259" key="1">
    <source>
        <dbReference type="Pfam" id="PF01510"/>
    </source>
</evidence>
<dbReference type="EC" id="3.5.1.28" evidence="2"/>
<dbReference type="Gene3D" id="3.40.80.10">
    <property type="entry name" value="Peptidoglycan recognition protein-like"/>
    <property type="match status" value="1"/>
</dbReference>
<reference evidence="3" key="1">
    <citation type="journal article" date="2019" name="Int. J. Syst. Evol. Microbiol.">
        <title>The Global Catalogue of Microorganisms (GCM) 10K type strain sequencing project: providing services to taxonomists for standard genome sequencing and annotation.</title>
        <authorList>
            <consortium name="The Broad Institute Genomics Platform"/>
            <consortium name="The Broad Institute Genome Sequencing Center for Infectious Disease"/>
            <person name="Wu L."/>
            <person name="Ma J."/>
        </authorList>
    </citation>
    <scope>NUCLEOTIDE SEQUENCE [LARGE SCALE GENOMIC DNA]</scope>
    <source>
        <strain evidence="3">KCTC 23098</strain>
    </source>
</reference>
<dbReference type="SUPFAM" id="SSF55846">
    <property type="entry name" value="N-acetylmuramoyl-L-alanine amidase-like"/>
    <property type="match status" value="1"/>
</dbReference>
<proteinExistence type="predicted"/>
<dbReference type="Proteomes" id="UP001597560">
    <property type="component" value="Unassembled WGS sequence"/>
</dbReference>
<organism evidence="2 3">
    <name type="scientific">Olivibacter jilunii</name>
    <dbReference type="NCBI Taxonomy" id="985016"/>
    <lineage>
        <taxon>Bacteria</taxon>
        <taxon>Pseudomonadati</taxon>
        <taxon>Bacteroidota</taxon>
        <taxon>Sphingobacteriia</taxon>
        <taxon>Sphingobacteriales</taxon>
        <taxon>Sphingobacteriaceae</taxon>
        <taxon>Olivibacter</taxon>
    </lineage>
</organism>
<dbReference type="EMBL" id="JBHUPA010000007">
    <property type="protein sequence ID" value="MFD2962781.1"/>
    <property type="molecule type" value="Genomic_DNA"/>
</dbReference>
<dbReference type="GO" id="GO:0008745">
    <property type="term" value="F:N-acetylmuramoyl-L-alanine amidase activity"/>
    <property type="evidence" value="ECO:0007669"/>
    <property type="project" value="UniProtKB-EC"/>
</dbReference>
<dbReference type="RefSeq" id="WP_377611032.1">
    <property type="nucleotide sequence ID" value="NZ_JBHUPA010000007.1"/>
</dbReference>
<evidence type="ECO:0000313" key="3">
    <source>
        <dbReference type="Proteomes" id="UP001597560"/>
    </source>
</evidence>
<keyword evidence="3" id="KW-1185">Reference proteome</keyword>
<feature type="domain" description="N-acetylmuramoyl-L-alanine amidase" evidence="1">
    <location>
        <begin position="2"/>
        <end position="124"/>
    </location>
</feature>
<comment type="caution">
    <text evidence="2">The sequence shown here is derived from an EMBL/GenBank/DDBJ whole genome shotgun (WGS) entry which is preliminary data.</text>
</comment>
<sequence length="166" mass="19001">MRKIKWIAIHCTAGYGDVDSIKRYWKNVLGWKEVGYHFFIYRNGTVVQLADISKVTNGVKGFNSNSVHISYQGGVELNNVNKAKDTRTPEQKQAILQTIKTIYDQLKFNQDVSDIRIQGHRDFSPDKNGNGVVDPWERIKECPSFDAIPEYAWIKGPESLRQKGII</sequence>
<evidence type="ECO:0000313" key="2">
    <source>
        <dbReference type="EMBL" id="MFD2962781.1"/>
    </source>
</evidence>
<gene>
    <name evidence="2" type="ORF">ACFS6J_13360</name>
</gene>
<name>A0ABW6B064_9SPHI</name>